<dbReference type="PANTHER" id="PTHR30001">
    <property type="entry name" value="RIBONUCLEASE"/>
    <property type="match status" value="1"/>
</dbReference>
<keyword evidence="18" id="KW-1185">Reference proteome</keyword>
<evidence type="ECO:0000259" key="16">
    <source>
        <dbReference type="PROSITE" id="PS50126"/>
    </source>
</evidence>
<keyword evidence="15" id="KW-0694">RNA-binding</keyword>
<dbReference type="PANTHER" id="PTHR30001:SF0">
    <property type="entry name" value="RIBONUCLEASE G"/>
    <property type="match status" value="1"/>
</dbReference>
<evidence type="ECO:0000256" key="15">
    <source>
        <dbReference type="ARBA" id="ARBA00022884"/>
    </source>
</evidence>
<dbReference type="Proteomes" id="UP001461341">
    <property type="component" value="Chromosome"/>
</dbReference>
<protein>
    <recommendedName>
        <fullName evidence="4">Ribonuclease G</fullName>
    </recommendedName>
</protein>
<accession>A0ABZ2YF01</accession>
<evidence type="ECO:0000256" key="5">
    <source>
        <dbReference type="ARBA" id="ARBA00022490"/>
    </source>
</evidence>
<evidence type="ECO:0000256" key="10">
    <source>
        <dbReference type="ARBA" id="ARBA00022723"/>
    </source>
</evidence>
<evidence type="ECO:0000256" key="7">
    <source>
        <dbReference type="ARBA" id="ARBA00022555"/>
    </source>
</evidence>
<dbReference type="RefSeq" id="WP_369019083.1">
    <property type="nucleotide sequence ID" value="NZ_CP121689.1"/>
</dbReference>
<dbReference type="Pfam" id="PF10150">
    <property type="entry name" value="RNase_E_G"/>
    <property type="match status" value="1"/>
</dbReference>
<dbReference type="EMBL" id="CP121689">
    <property type="protein sequence ID" value="WZL76918.1"/>
    <property type="molecule type" value="Genomic_DNA"/>
</dbReference>
<proteinExistence type="inferred from homology"/>
<keyword evidence="12" id="KW-0255">Endonuclease</keyword>
<keyword evidence="14" id="KW-0460">Magnesium</keyword>
<dbReference type="Gene3D" id="2.40.50.140">
    <property type="entry name" value="Nucleic acid-binding proteins"/>
    <property type="match status" value="1"/>
</dbReference>
<evidence type="ECO:0000256" key="2">
    <source>
        <dbReference type="ARBA" id="ARBA00004496"/>
    </source>
</evidence>
<dbReference type="Gene3D" id="3.40.1260.20">
    <property type="entry name" value="Ribonuclease E, catalytic domain"/>
    <property type="match status" value="1"/>
</dbReference>
<evidence type="ECO:0000256" key="9">
    <source>
        <dbReference type="ARBA" id="ARBA00022722"/>
    </source>
</evidence>
<dbReference type="SUPFAM" id="SSF50249">
    <property type="entry name" value="Nucleic acid-binding proteins"/>
    <property type="match status" value="1"/>
</dbReference>
<evidence type="ECO:0000256" key="1">
    <source>
        <dbReference type="ARBA" id="ARBA00001946"/>
    </source>
</evidence>
<evidence type="ECO:0000256" key="12">
    <source>
        <dbReference type="ARBA" id="ARBA00022759"/>
    </source>
</evidence>
<comment type="cofactor">
    <cofactor evidence="1">
        <name>Mg(2+)</name>
        <dbReference type="ChEBI" id="CHEBI:18420"/>
    </cofactor>
</comment>
<keyword evidence="5" id="KW-0963">Cytoplasm</keyword>
<keyword evidence="9" id="KW-0540">Nuclease</keyword>
<dbReference type="InterPro" id="IPR012340">
    <property type="entry name" value="NA-bd_OB-fold"/>
</dbReference>
<evidence type="ECO:0000256" key="4">
    <source>
        <dbReference type="ARBA" id="ARBA00017719"/>
    </source>
</evidence>
<dbReference type="CDD" id="cd04453">
    <property type="entry name" value="S1_RNase_E"/>
    <property type="match status" value="1"/>
</dbReference>
<name>A0ABZ2YF01_9BACT</name>
<keyword evidence="7" id="KW-0820">tRNA-binding</keyword>
<dbReference type="InterPro" id="IPR004659">
    <property type="entry name" value="RNase_E/G"/>
</dbReference>
<evidence type="ECO:0000256" key="11">
    <source>
        <dbReference type="ARBA" id="ARBA00022730"/>
    </source>
</evidence>
<comment type="subcellular location">
    <subcellularLocation>
        <location evidence="2">Cytoplasm</location>
    </subcellularLocation>
</comment>
<keyword evidence="6" id="KW-0698">rRNA processing</keyword>
<evidence type="ECO:0000313" key="17">
    <source>
        <dbReference type="EMBL" id="WZL76918.1"/>
    </source>
</evidence>
<dbReference type="Pfam" id="PF20833">
    <property type="entry name" value="RNase_E_G_Thio"/>
    <property type="match status" value="1"/>
</dbReference>
<feature type="domain" description="S1 motif" evidence="16">
    <location>
        <begin position="39"/>
        <end position="113"/>
    </location>
</feature>
<reference evidence="17 18" key="1">
    <citation type="submission" date="2023-03" db="EMBL/GenBank/DDBJ databases">
        <title>Novel Species.</title>
        <authorList>
            <person name="Ma S."/>
        </authorList>
    </citation>
    <scope>NUCLEOTIDE SEQUENCE [LARGE SCALE GENOMIC DNA]</scope>
    <source>
        <strain evidence="17 18">B11</strain>
    </source>
</reference>
<comment type="similarity">
    <text evidence="3">Belongs to the RNase E/G family. RNase G subfamily.</text>
</comment>
<evidence type="ECO:0000256" key="8">
    <source>
        <dbReference type="ARBA" id="ARBA00022694"/>
    </source>
</evidence>
<dbReference type="NCBIfam" id="TIGR00757">
    <property type="entry name" value="RNaseEG"/>
    <property type="match status" value="1"/>
</dbReference>
<dbReference type="SMART" id="SM00316">
    <property type="entry name" value="S1"/>
    <property type="match status" value="1"/>
</dbReference>
<evidence type="ECO:0000256" key="14">
    <source>
        <dbReference type="ARBA" id="ARBA00022842"/>
    </source>
</evidence>
<sequence length="494" mass="56419">MRKELVIDVSEIEVRAALLEEGKVVEFFFERSTDLHIAGNIFKGIVENVLPGIQSAFVNIGLDKNAFLFAGDMLLEDKEKPRRIEELLHPGQELVVQVTKEPMGTKGARVSTKITLPGRYVVLMPGIDFIGVSHRVSSSSERERLRKIAENCRPQGMGIIVRTVAEGRSKGEIEEDIQTVVRLWKRILEKAEVVAAPAVLYEEASLIFTLIRDLFDEEMERVWINSFLAYQKMQDFIESLLPGFGERVHFFESRENIFEHFGIEKELARALSRKVWLKSGGYLVFDRTEAMTVVDVNTGKFVGKKDLQETVLKTNLEAAEEIARQVRLRDIGGIILIDFIDMNKKEHRKQVIKTLENSLLKDRTRCSVIDMSDLGLVEMTRKRVKKGLDYFLQEPCSNCKGEGKVLSLETIAVGFLRKLEEICRNSSAEFVGATVGSELKQYLDEIGGKFIERLERIYKKKIEWKFDDNLPPRRYSIVGVGSEEEVRKRLEEIA</sequence>
<dbReference type="InterPro" id="IPR019307">
    <property type="entry name" value="RNA-bd_AU-1/RNase_E/G"/>
</dbReference>
<gene>
    <name evidence="17" type="ORF">QBE54_04100</name>
</gene>
<dbReference type="InterPro" id="IPR003029">
    <property type="entry name" value="S1_domain"/>
</dbReference>
<keyword evidence="8" id="KW-0819">tRNA processing</keyword>
<evidence type="ECO:0000313" key="18">
    <source>
        <dbReference type="Proteomes" id="UP001461341"/>
    </source>
</evidence>
<keyword evidence="10" id="KW-0479">Metal-binding</keyword>
<evidence type="ECO:0000256" key="3">
    <source>
        <dbReference type="ARBA" id="ARBA00005663"/>
    </source>
</evidence>
<evidence type="ECO:0000256" key="6">
    <source>
        <dbReference type="ARBA" id="ARBA00022552"/>
    </source>
</evidence>
<keyword evidence="13" id="KW-0378">Hydrolase</keyword>
<organism evidence="17 18">
    <name type="scientific">Thermatribacter velox</name>
    <dbReference type="NCBI Taxonomy" id="3039681"/>
    <lineage>
        <taxon>Bacteria</taxon>
        <taxon>Pseudomonadati</taxon>
        <taxon>Atribacterota</taxon>
        <taxon>Atribacteria</taxon>
        <taxon>Atribacterales</taxon>
        <taxon>Thermatribacteraceae</taxon>
        <taxon>Thermatribacter</taxon>
    </lineage>
</organism>
<evidence type="ECO:0000256" key="13">
    <source>
        <dbReference type="ARBA" id="ARBA00022801"/>
    </source>
</evidence>
<dbReference type="PROSITE" id="PS50126">
    <property type="entry name" value="S1"/>
    <property type="match status" value="1"/>
</dbReference>
<dbReference type="InterPro" id="IPR048583">
    <property type="entry name" value="RNase_E_G_thioredoxin-like"/>
</dbReference>
<keyword evidence="11" id="KW-0699">rRNA-binding</keyword>